<dbReference type="EMBL" id="JAATJH010000006">
    <property type="protein sequence ID" value="NJC27874.1"/>
    <property type="molecule type" value="Genomic_DNA"/>
</dbReference>
<evidence type="ECO:0000313" key="7">
    <source>
        <dbReference type="EMBL" id="NJC27874.1"/>
    </source>
</evidence>
<sequence length="161" mass="18629">MSPQEINTLSHAFYPDYRPFALTLTRDEDRAMDLLQEAIYLILKNHERFVSGTNIQAWIKTIIRNVFITDYRKAKRRLEIVTEDVPTTNWANRTIAENPALADLSAEDIMTRVEALSPIYRRAFKLYNNGLKYQEIANVTGVPIGTAKSRVWTARQQLRTV</sequence>
<accession>A0ABX0XG41</accession>
<dbReference type="InterPro" id="IPR013325">
    <property type="entry name" value="RNA_pol_sigma_r2"/>
</dbReference>
<organism evidence="7 8">
    <name type="scientific">Neolewinella antarctica</name>
    <dbReference type="NCBI Taxonomy" id="442734"/>
    <lineage>
        <taxon>Bacteria</taxon>
        <taxon>Pseudomonadati</taxon>
        <taxon>Bacteroidota</taxon>
        <taxon>Saprospiria</taxon>
        <taxon>Saprospirales</taxon>
        <taxon>Lewinellaceae</taxon>
        <taxon>Neolewinella</taxon>
    </lineage>
</organism>
<dbReference type="InterPro" id="IPR014284">
    <property type="entry name" value="RNA_pol_sigma-70_dom"/>
</dbReference>
<dbReference type="PANTHER" id="PTHR43133:SF25">
    <property type="entry name" value="RNA POLYMERASE SIGMA FACTOR RFAY-RELATED"/>
    <property type="match status" value="1"/>
</dbReference>
<evidence type="ECO:0000256" key="2">
    <source>
        <dbReference type="ARBA" id="ARBA00023015"/>
    </source>
</evidence>
<dbReference type="NCBIfam" id="TIGR02937">
    <property type="entry name" value="sigma70-ECF"/>
    <property type="match status" value="1"/>
</dbReference>
<dbReference type="RefSeq" id="WP_168039379.1">
    <property type="nucleotide sequence ID" value="NZ_JAATJH010000006.1"/>
</dbReference>
<keyword evidence="3" id="KW-0731">Sigma factor</keyword>
<feature type="domain" description="RNA polymerase sigma-70 region 2" evidence="5">
    <location>
        <begin position="12"/>
        <end position="77"/>
    </location>
</feature>
<dbReference type="Pfam" id="PF04542">
    <property type="entry name" value="Sigma70_r2"/>
    <property type="match status" value="1"/>
</dbReference>
<dbReference type="Gene3D" id="1.10.10.10">
    <property type="entry name" value="Winged helix-like DNA-binding domain superfamily/Winged helix DNA-binding domain"/>
    <property type="match status" value="1"/>
</dbReference>
<dbReference type="PANTHER" id="PTHR43133">
    <property type="entry name" value="RNA POLYMERASE ECF-TYPE SIGMA FACTO"/>
    <property type="match status" value="1"/>
</dbReference>
<name>A0ABX0XG41_9BACT</name>
<feature type="domain" description="RNA polymerase sigma factor 70 region 4 type 2" evidence="6">
    <location>
        <begin position="107"/>
        <end position="158"/>
    </location>
</feature>
<dbReference type="SUPFAM" id="SSF88946">
    <property type="entry name" value="Sigma2 domain of RNA polymerase sigma factors"/>
    <property type="match status" value="1"/>
</dbReference>
<evidence type="ECO:0000256" key="3">
    <source>
        <dbReference type="ARBA" id="ARBA00023082"/>
    </source>
</evidence>
<reference evidence="7 8" key="1">
    <citation type="submission" date="2020-03" db="EMBL/GenBank/DDBJ databases">
        <title>Genomic Encyclopedia of Type Strains, Phase IV (KMG-IV): sequencing the most valuable type-strain genomes for metagenomic binning, comparative biology and taxonomic classification.</title>
        <authorList>
            <person name="Goeker M."/>
        </authorList>
    </citation>
    <scope>NUCLEOTIDE SEQUENCE [LARGE SCALE GENOMIC DNA]</scope>
    <source>
        <strain evidence="7 8">DSM 105096</strain>
    </source>
</reference>
<dbReference type="Gene3D" id="1.10.1740.10">
    <property type="match status" value="1"/>
</dbReference>
<evidence type="ECO:0000313" key="8">
    <source>
        <dbReference type="Proteomes" id="UP000770785"/>
    </source>
</evidence>
<protein>
    <submittedName>
        <fullName evidence="7">RNA polymerase sigma-70 factor (ECF subfamily)</fullName>
    </submittedName>
</protein>
<dbReference type="Proteomes" id="UP000770785">
    <property type="component" value="Unassembled WGS sequence"/>
</dbReference>
<evidence type="ECO:0000259" key="5">
    <source>
        <dbReference type="Pfam" id="PF04542"/>
    </source>
</evidence>
<keyword evidence="8" id="KW-1185">Reference proteome</keyword>
<comment type="similarity">
    <text evidence="1">Belongs to the sigma-70 factor family. ECF subfamily.</text>
</comment>
<evidence type="ECO:0000256" key="4">
    <source>
        <dbReference type="ARBA" id="ARBA00023163"/>
    </source>
</evidence>
<proteinExistence type="inferred from homology"/>
<dbReference type="InterPro" id="IPR013249">
    <property type="entry name" value="RNA_pol_sigma70_r4_t2"/>
</dbReference>
<comment type="caution">
    <text evidence="7">The sequence shown here is derived from an EMBL/GenBank/DDBJ whole genome shotgun (WGS) entry which is preliminary data.</text>
</comment>
<dbReference type="InterPro" id="IPR007627">
    <property type="entry name" value="RNA_pol_sigma70_r2"/>
</dbReference>
<dbReference type="InterPro" id="IPR013324">
    <property type="entry name" value="RNA_pol_sigma_r3/r4-like"/>
</dbReference>
<gene>
    <name evidence="7" type="ORF">GGR27_003392</name>
</gene>
<evidence type="ECO:0000259" key="6">
    <source>
        <dbReference type="Pfam" id="PF08281"/>
    </source>
</evidence>
<keyword evidence="2" id="KW-0805">Transcription regulation</keyword>
<evidence type="ECO:0000256" key="1">
    <source>
        <dbReference type="ARBA" id="ARBA00010641"/>
    </source>
</evidence>
<dbReference type="SUPFAM" id="SSF88659">
    <property type="entry name" value="Sigma3 and sigma4 domains of RNA polymerase sigma factors"/>
    <property type="match status" value="1"/>
</dbReference>
<dbReference type="InterPro" id="IPR039425">
    <property type="entry name" value="RNA_pol_sigma-70-like"/>
</dbReference>
<keyword evidence="4" id="KW-0804">Transcription</keyword>
<dbReference type="InterPro" id="IPR036388">
    <property type="entry name" value="WH-like_DNA-bd_sf"/>
</dbReference>
<dbReference type="Pfam" id="PF08281">
    <property type="entry name" value="Sigma70_r4_2"/>
    <property type="match status" value="1"/>
</dbReference>